<dbReference type="KEGG" id="lbc:LACBIDRAFT_328326"/>
<dbReference type="Proteomes" id="UP000001194">
    <property type="component" value="Unassembled WGS sequence"/>
</dbReference>
<dbReference type="GO" id="GO:0015074">
    <property type="term" value="P:DNA integration"/>
    <property type="evidence" value="ECO:0007669"/>
    <property type="project" value="InterPro"/>
</dbReference>
<proteinExistence type="predicted"/>
<dbReference type="RefSeq" id="XP_001882414.1">
    <property type="nucleotide sequence ID" value="XM_001882379.1"/>
</dbReference>
<dbReference type="GeneID" id="6077948"/>
<feature type="region of interest" description="Disordered" evidence="2">
    <location>
        <begin position="81"/>
        <end position="102"/>
    </location>
</feature>
<accession>B0DEI5</accession>
<dbReference type="EMBL" id="DS547106">
    <property type="protein sequence ID" value="EDR07041.1"/>
    <property type="molecule type" value="Genomic_DNA"/>
</dbReference>
<gene>
    <name evidence="3" type="ORF">LACBIDRAFT_328317</name>
    <name evidence="4" type="ORF">LACBIDRAFT_328326</name>
</gene>
<evidence type="ECO:0000256" key="2">
    <source>
        <dbReference type="SAM" id="MobiDB-lite"/>
    </source>
</evidence>
<evidence type="ECO:0000313" key="4">
    <source>
        <dbReference type="EMBL" id="EDR07041.1"/>
    </source>
</evidence>
<dbReference type="RefSeq" id="XP_001882410.1">
    <property type="nucleotide sequence ID" value="XM_001882375.1"/>
</dbReference>
<dbReference type="Gene3D" id="1.10.443.10">
    <property type="entry name" value="Intergrase catalytic core"/>
    <property type="match status" value="1"/>
</dbReference>
<dbReference type="InterPro" id="IPR013762">
    <property type="entry name" value="Integrase-like_cat_sf"/>
</dbReference>
<dbReference type="HOGENOM" id="CLU_013901_1_1_1"/>
<dbReference type="KEGG" id="lbc:LACBIDRAFT_328317"/>
<evidence type="ECO:0000256" key="1">
    <source>
        <dbReference type="ARBA" id="ARBA00023172"/>
    </source>
</evidence>
<dbReference type="GeneID" id="6078065"/>
<evidence type="ECO:0000313" key="5">
    <source>
        <dbReference type="Proteomes" id="UP000001194"/>
    </source>
</evidence>
<dbReference type="InParanoid" id="B0DEI5"/>
<name>B0DEI5_LACBS</name>
<keyword evidence="5" id="KW-1185">Reference proteome</keyword>
<sequence>MCTTEASTDKDASPILCASSSHINEDAVAGSSQNPIIIDDDLVIAQESLEMTHKMKWLATGSPRRNHTKASAATAAAAIAASKVSPSATRKPQRASKKAHVTAAPLATLQKTRNVQVKELTSVKNTSNAYGGHLDRGVRFLASMVEERQARGEVICSEGIPTNELEKAFEKPPNRFSAMAVEMFLVQKCFVQGLGKDTADGIHGAFARYWDTMDGEKYAGVYQIDDETGRVTGCPARAPAVMAVVHAVKVRSAEKGHAAIRNHAEAMMIEELQKLMVWSETMCPDDMLTMPIEDLATLKFRAEHALMRAFISSAFTLWTRCFELLTLQDQDIKNNCVGPSPHYIPHFKVLLENRKGWQHAKGYDGPRTSNIYEIYHQDVLTIDMHAHLPKWQAYLQKLQPNWKVEKDDYIFPHIAPNGLIHPKREMSYDSLQTLLTKFTAAAGLEKHYTTHCFRRGGAQYRFINVLHPIPLGVDQSFMGEHIAVQHATGEDVRQIQDCVNRKFDELTRTITTRFSHTCHSGPTAHRLTDPISDMLVGPERPPHTQLQASRAASAPYTLPHAIEGAAVRKEGPQTSLPQRAMSEAASVITPTFRRFNFAIPDLGRTPGAWKRAIKQWEEVDPVTKRTLRDWPEEWYKGSSATAAKRMQRKTIFDEYVRWNNGRTRSSKHGTAEEHKSNSSHNSPPETEIETDI</sequence>
<dbReference type="EMBL" id="DS547106">
    <property type="protein sequence ID" value="EDR07037.1"/>
    <property type="molecule type" value="Genomic_DNA"/>
</dbReference>
<feature type="region of interest" description="Disordered" evidence="2">
    <location>
        <begin position="661"/>
        <end position="692"/>
    </location>
</feature>
<evidence type="ECO:0000313" key="3">
    <source>
        <dbReference type="EMBL" id="EDR07037.1"/>
    </source>
</evidence>
<dbReference type="OrthoDB" id="2976553at2759"/>
<organism evidence="5">
    <name type="scientific">Laccaria bicolor (strain S238N-H82 / ATCC MYA-4686)</name>
    <name type="common">Bicoloured deceiver</name>
    <name type="synonym">Laccaria laccata var. bicolor</name>
    <dbReference type="NCBI Taxonomy" id="486041"/>
    <lineage>
        <taxon>Eukaryota</taxon>
        <taxon>Fungi</taxon>
        <taxon>Dikarya</taxon>
        <taxon>Basidiomycota</taxon>
        <taxon>Agaricomycotina</taxon>
        <taxon>Agaricomycetes</taxon>
        <taxon>Agaricomycetidae</taxon>
        <taxon>Agaricales</taxon>
        <taxon>Agaricineae</taxon>
        <taxon>Hydnangiaceae</taxon>
        <taxon>Laccaria</taxon>
    </lineage>
</organism>
<dbReference type="InterPro" id="IPR011010">
    <property type="entry name" value="DNA_brk_join_enz"/>
</dbReference>
<dbReference type="STRING" id="486041.B0DEI5"/>
<dbReference type="SUPFAM" id="SSF56349">
    <property type="entry name" value="DNA breaking-rejoining enzymes"/>
    <property type="match status" value="1"/>
</dbReference>
<keyword evidence="1" id="KW-0233">DNA recombination</keyword>
<dbReference type="GO" id="GO:0006310">
    <property type="term" value="P:DNA recombination"/>
    <property type="evidence" value="ECO:0007669"/>
    <property type="project" value="UniProtKB-KW"/>
</dbReference>
<reference evidence="3 5" key="1">
    <citation type="journal article" date="2008" name="Nature">
        <title>The genome of Laccaria bicolor provides insights into mycorrhizal symbiosis.</title>
        <authorList>
            <person name="Martin F."/>
            <person name="Aerts A."/>
            <person name="Ahren D."/>
            <person name="Brun A."/>
            <person name="Danchin E.G.J."/>
            <person name="Duchaussoy F."/>
            <person name="Gibon J."/>
            <person name="Kohler A."/>
            <person name="Lindquist E."/>
            <person name="Pereda V."/>
            <person name="Salamov A."/>
            <person name="Shapiro H.J."/>
            <person name="Wuyts J."/>
            <person name="Blaudez D."/>
            <person name="Buee M."/>
            <person name="Brokstein P."/>
            <person name="Canbaeck B."/>
            <person name="Cohen D."/>
            <person name="Courty P.E."/>
            <person name="Coutinho P.M."/>
            <person name="Delaruelle C."/>
            <person name="Detter J.C."/>
            <person name="Deveau A."/>
            <person name="DiFazio S."/>
            <person name="Duplessis S."/>
            <person name="Fraissinet-Tachet L."/>
            <person name="Lucic E."/>
            <person name="Frey-Klett P."/>
            <person name="Fourrey C."/>
            <person name="Feussner I."/>
            <person name="Gay G."/>
            <person name="Grimwood J."/>
            <person name="Hoegger P.J."/>
            <person name="Jain P."/>
            <person name="Kilaru S."/>
            <person name="Labbe J."/>
            <person name="Lin Y.C."/>
            <person name="Legue V."/>
            <person name="Le Tacon F."/>
            <person name="Marmeisse R."/>
            <person name="Melayah D."/>
            <person name="Montanini B."/>
            <person name="Muratet M."/>
            <person name="Nehls U."/>
            <person name="Niculita-Hirzel H."/>
            <person name="Oudot-Le Secq M.P."/>
            <person name="Peter M."/>
            <person name="Quesneville H."/>
            <person name="Rajashekar B."/>
            <person name="Reich M."/>
            <person name="Rouhier N."/>
            <person name="Schmutz J."/>
            <person name="Yin T."/>
            <person name="Chalot M."/>
            <person name="Henrissat B."/>
            <person name="Kuees U."/>
            <person name="Lucas S."/>
            <person name="Van de Peer Y."/>
            <person name="Podila G.K."/>
            <person name="Polle A."/>
            <person name="Pukkila P.J."/>
            <person name="Richardson P.M."/>
            <person name="Rouze P."/>
            <person name="Sanders I.R."/>
            <person name="Stajich J.E."/>
            <person name="Tunlid A."/>
            <person name="Tuskan G."/>
            <person name="Grigoriev I.V."/>
        </authorList>
    </citation>
    <scope>NUCLEOTIDE SEQUENCE [LARGE SCALE GENOMIC DNA]</scope>
    <source>
        <strain evidence="5">S238N-H82 / ATCC MYA-4686</strain>
    </source>
</reference>
<dbReference type="GO" id="GO:0003677">
    <property type="term" value="F:DNA binding"/>
    <property type="evidence" value="ECO:0007669"/>
    <property type="project" value="InterPro"/>
</dbReference>
<feature type="compositionally biased region" description="Basic residues" evidence="2">
    <location>
        <begin position="91"/>
        <end position="100"/>
    </location>
</feature>
<dbReference type="AlphaFoldDB" id="B0DEI5"/>
<protein>
    <submittedName>
        <fullName evidence="3">Predicted protein</fullName>
    </submittedName>
</protein>